<dbReference type="OrthoDB" id="9775969at2"/>
<dbReference type="PATRIC" id="fig|171383.3.peg.906"/>
<protein>
    <recommendedName>
        <fullName evidence="4">DUF3047 domain-containing protein</fullName>
    </recommendedName>
</protein>
<dbReference type="RefSeq" id="WP_053407861.1">
    <property type="nucleotide sequence ID" value="NZ_DAIPHI010000012.1"/>
</dbReference>
<dbReference type="Pfam" id="PF11249">
    <property type="entry name" value="DUF3047"/>
    <property type="match status" value="1"/>
</dbReference>
<gene>
    <name evidence="2" type="ORF">AKJ31_04390</name>
</gene>
<dbReference type="InterPro" id="IPR021409">
    <property type="entry name" value="DUF3047"/>
</dbReference>
<dbReference type="EMBL" id="LHPI01000001">
    <property type="protein sequence ID" value="KOO09600.1"/>
    <property type="molecule type" value="Genomic_DNA"/>
</dbReference>
<evidence type="ECO:0000313" key="2">
    <source>
        <dbReference type="EMBL" id="KOO09600.1"/>
    </source>
</evidence>
<feature type="chain" id="PRO_5005600581" description="DUF3047 domain-containing protein" evidence="1">
    <location>
        <begin position="19"/>
        <end position="220"/>
    </location>
</feature>
<proteinExistence type="predicted"/>
<dbReference type="STRING" id="171383.AKJ31_04390"/>
<evidence type="ECO:0008006" key="4">
    <source>
        <dbReference type="Google" id="ProtNLM"/>
    </source>
</evidence>
<comment type="caution">
    <text evidence="2">The sequence shown here is derived from an EMBL/GenBank/DDBJ whole genome shotgun (WGS) entry which is preliminary data.</text>
</comment>
<dbReference type="AlphaFoldDB" id="A0A0M0I5M6"/>
<reference evidence="3" key="1">
    <citation type="submission" date="2015-08" db="EMBL/GenBank/DDBJ databases">
        <title>Vibrio galatheae sp. nov., a novel member of the Vibrionaceae family isolated from the Solomon Islands.</title>
        <authorList>
            <person name="Giubergia S."/>
            <person name="Machado H."/>
            <person name="Mateiu R.V."/>
            <person name="Gram L."/>
        </authorList>
    </citation>
    <scope>NUCLEOTIDE SEQUENCE [LARGE SCALE GENOMIC DNA]</scope>
    <source>
        <strain evidence="3">DSM 19134</strain>
    </source>
</reference>
<keyword evidence="3" id="KW-1185">Reference proteome</keyword>
<accession>A0A0M0I5M6</accession>
<evidence type="ECO:0000313" key="3">
    <source>
        <dbReference type="Proteomes" id="UP000037530"/>
    </source>
</evidence>
<evidence type="ECO:0000256" key="1">
    <source>
        <dbReference type="SAM" id="SignalP"/>
    </source>
</evidence>
<sequence>MKRYALLLLALSSSYSSAQDNLTAFGTDKIEQWEKEVFSGETVYEQVSLEGEPVLRALSNKSASGLVLKKRIDLQQTPFIQWRWRISKQLPNLKEQTKAGDDYAARIYLVIEDGFMGLKTKALNYVWSSSQVQGSVWNNAYVGENVKMLAIQGQSASTHQWYSEQRNVYQDMIRYFGDKGSSEANLEAYRYIDAVAIMTDTDNSGLAAESYYGDIVFSAE</sequence>
<keyword evidence="1" id="KW-0732">Signal</keyword>
<organism evidence="2 3">
    <name type="scientific">Vibrio hepatarius</name>
    <dbReference type="NCBI Taxonomy" id="171383"/>
    <lineage>
        <taxon>Bacteria</taxon>
        <taxon>Pseudomonadati</taxon>
        <taxon>Pseudomonadota</taxon>
        <taxon>Gammaproteobacteria</taxon>
        <taxon>Vibrionales</taxon>
        <taxon>Vibrionaceae</taxon>
        <taxon>Vibrio</taxon>
        <taxon>Vibrio oreintalis group</taxon>
    </lineage>
</organism>
<name>A0A0M0I5M6_9VIBR</name>
<feature type="signal peptide" evidence="1">
    <location>
        <begin position="1"/>
        <end position="18"/>
    </location>
</feature>
<dbReference type="Proteomes" id="UP000037530">
    <property type="component" value="Unassembled WGS sequence"/>
</dbReference>